<keyword evidence="8" id="KW-1185">Reference proteome</keyword>
<feature type="transmembrane region" description="Helical" evidence="5">
    <location>
        <begin position="375"/>
        <end position="395"/>
    </location>
</feature>
<dbReference type="InterPro" id="IPR011701">
    <property type="entry name" value="MFS"/>
</dbReference>
<evidence type="ECO:0000313" key="8">
    <source>
        <dbReference type="Proteomes" id="UP000000787"/>
    </source>
</evidence>
<feature type="transmembrane region" description="Helical" evidence="5">
    <location>
        <begin position="221"/>
        <end position="248"/>
    </location>
</feature>
<feature type="transmembrane region" description="Helical" evidence="5">
    <location>
        <begin position="311"/>
        <end position="330"/>
    </location>
</feature>
<dbReference type="PANTHER" id="PTHR23514:SF13">
    <property type="entry name" value="INNER MEMBRANE PROTEIN YBJJ"/>
    <property type="match status" value="1"/>
</dbReference>
<dbReference type="eggNOG" id="COG0738">
    <property type="taxonomic scope" value="Bacteria"/>
</dbReference>
<feature type="transmembrane region" description="Helical" evidence="5">
    <location>
        <begin position="87"/>
        <end position="106"/>
    </location>
</feature>
<evidence type="ECO:0000256" key="2">
    <source>
        <dbReference type="ARBA" id="ARBA00022692"/>
    </source>
</evidence>
<dbReference type="Pfam" id="PF07690">
    <property type="entry name" value="MFS_1"/>
    <property type="match status" value="1"/>
</dbReference>
<dbReference type="PROSITE" id="PS50850">
    <property type="entry name" value="MFS"/>
    <property type="match status" value="1"/>
</dbReference>
<dbReference type="KEGG" id="hau:Haur_0878"/>
<dbReference type="InParanoid" id="A9AYE4"/>
<evidence type="ECO:0000259" key="6">
    <source>
        <dbReference type="PROSITE" id="PS50850"/>
    </source>
</evidence>
<feature type="transmembrane region" description="Helical" evidence="5">
    <location>
        <begin position="21"/>
        <end position="45"/>
    </location>
</feature>
<feature type="transmembrane region" description="Helical" evidence="5">
    <location>
        <begin position="57"/>
        <end position="75"/>
    </location>
</feature>
<feature type="transmembrane region" description="Helical" evidence="5">
    <location>
        <begin position="254"/>
        <end position="274"/>
    </location>
</feature>
<dbReference type="Gene3D" id="1.20.1250.20">
    <property type="entry name" value="MFS general substrate transporter like domains"/>
    <property type="match status" value="2"/>
</dbReference>
<dbReference type="SUPFAM" id="SSF103473">
    <property type="entry name" value="MFS general substrate transporter"/>
    <property type="match status" value="1"/>
</dbReference>
<dbReference type="InterPro" id="IPR036259">
    <property type="entry name" value="MFS_trans_sf"/>
</dbReference>
<dbReference type="GO" id="GO:0022857">
    <property type="term" value="F:transmembrane transporter activity"/>
    <property type="evidence" value="ECO:0007669"/>
    <property type="project" value="InterPro"/>
</dbReference>
<dbReference type="HOGENOM" id="CLU_035309_1_1_0"/>
<evidence type="ECO:0000313" key="7">
    <source>
        <dbReference type="EMBL" id="ABX03526.1"/>
    </source>
</evidence>
<name>A9AYE4_HERA2</name>
<feature type="transmembrane region" description="Helical" evidence="5">
    <location>
        <begin position="174"/>
        <end position="194"/>
    </location>
</feature>
<reference evidence="7 8" key="1">
    <citation type="journal article" date="2011" name="Stand. Genomic Sci.">
        <title>Complete genome sequence of the filamentous gliding predatory bacterium Herpetosiphon aurantiacus type strain (114-95(T)).</title>
        <authorList>
            <person name="Kiss H."/>
            <person name="Nett M."/>
            <person name="Domin N."/>
            <person name="Martin K."/>
            <person name="Maresca J.A."/>
            <person name="Copeland A."/>
            <person name="Lapidus A."/>
            <person name="Lucas S."/>
            <person name="Berry K.W."/>
            <person name="Glavina Del Rio T."/>
            <person name="Dalin E."/>
            <person name="Tice H."/>
            <person name="Pitluck S."/>
            <person name="Richardson P."/>
            <person name="Bruce D."/>
            <person name="Goodwin L."/>
            <person name="Han C."/>
            <person name="Detter J.C."/>
            <person name="Schmutz J."/>
            <person name="Brettin T."/>
            <person name="Land M."/>
            <person name="Hauser L."/>
            <person name="Kyrpides N.C."/>
            <person name="Ivanova N."/>
            <person name="Goker M."/>
            <person name="Woyke T."/>
            <person name="Klenk H.P."/>
            <person name="Bryant D.A."/>
        </authorList>
    </citation>
    <scope>NUCLEOTIDE SEQUENCE [LARGE SCALE GENOMIC DNA]</scope>
    <source>
        <strain evidence="8">ATCC 23779 / DSM 785 / 114-95</strain>
    </source>
</reference>
<accession>A9AYE4</accession>
<dbReference type="BioCyc" id="HAUR316274:GHYA-892-MONOMER"/>
<evidence type="ECO:0000256" key="1">
    <source>
        <dbReference type="ARBA" id="ARBA00004651"/>
    </source>
</evidence>
<sequence>MSQSIVHEASPATKQAWKPTLLIALLAGQFIAFGLVLGVQGVILAEVMLALALTEGIFGTVQLALPVVGFLVLMFNSQLYLRLGNKWQSILSLLLLVSAMLVLATIANLWGLILGLILSGAGFAMLDAATNSASMDFEQASGRHILNVMHGLSSGGVMVGAFITGFALESGWSYQAVAIASAAICCSPIILATFPARYPTASQAQTESADSADGSFHKKPLFIALASICFLGSASEAIAVVWTVIYLLGLEASIALSGTVFALFNGAMLLGRFINAPIVARLGSRVSLLISGIGMLIAAALLLLFNTIPVSIVAFIILGLAVAGIQPTALSAAAPLSPNNSGAVAAPIMMSAYGALLIAPLIYGWIAEFTALRPAMLLVGLFGLITCWLTISIVGRHTAST</sequence>
<gene>
    <name evidence="7" type="ordered locus">Haur_0878</name>
</gene>
<keyword evidence="4 5" id="KW-0472">Membrane</keyword>
<feature type="transmembrane region" description="Helical" evidence="5">
    <location>
        <begin position="342"/>
        <end position="363"/>
    </location>
</feature>
<dbReference type="InterPro" id="IPR051788">
    <property type="entry name" value="MFS_Transporter"/>
</dbReference>
<dbReference type="InterPro" id="IPR020846">
    <property type="entry name" value="MFS_dom"/>
</dbReference>
<comment type="subcellular location">
    <subcellularLocation>
        <location evidence="1">Cell membrane</location>
        <topology evidence="1">Multi-pass membrane protein</topology>
    </subcellularLocation>
</comment>
<proteinExistence type="predicted"/>
<evidence type="ECO:0000256" key="4">
    <source>
        <dbReference type="ARBA" id="ARBA00023136"/>
    </source>
</evidence>
<feature type="transmembrane region" description="Helical" evidence="5">
    <location>
        <begin position="112"/>
        <end position="133"/>
    </location>
</feature>
<keyword evidence="2 5" id="KW-0812">Transmembrane</keyword>
<dbReference type="Proteomes" id="UP000000787">
    <property type="component" value="Chromosome"/>
</dbReference>
<evidence type="ECO:0000256" key="3">
    <source>
        <dbReference type="ARBA" id="ARBA00022989"/>
    </source>
</evidence>
<dbReference type="GO" id="GO:0005886">
    <property type="term" value="C:plasma membrane"/>
    <property type="evidence" value="ECO:0007669"/>
    <property type="project" value="UniProtKB-SubCell"/>
</dbReference>
<feature type="domain" description="Major facilitator superfamily (MFS) profile" evidence="6">
    <location>
        <begin position="20"/>
        <end position="398"/>
    </location>
</feature>
<evidence type="ECO:0000256" key="5">
    <source>
        <dbReference type="SAM" id="Phobius"/>
    </source>
</evidence>
<organism evidence="7 8">
    <name type="scientific">Herpetosiphon aurantiacus (strain ATCC 23779 / DSM 785 / 114-95)</name>
    <dbReference type="NCBI Taxonomy" id="316274"/>
    <lineage>
        <taxon>Bacteria</taxon>
        <taxon>Bacillati</taxon>
        <taxon>Chloroflexota</taxon>
        <taxon>Chloroflexia</taxon>
        <taxon>Herpetosiphonales</taxon>
        <taxon>Herpetosiphonaceae</taxon>
        <taxon>Herpetosiphon</taxon>
    </lineage>
</organism>
<keyword evidence="3 5" id="KW-1133">Transmembrane helix</keyword>
<dbReference type="PANTHER" id="PTHR23514">
    <property type="entry name" value="BYPASS OF STOP CODON PROTEIN 6"/>
    <property type="match status" value="1"/>
</dbReference>
<feature type="transmembrane region" description="Helical" evidence="5">
    <location>
        <begin position="286"/>
        <end position="305"/>
    </location>
</feature>
<feature type="transmembrane region" description="Helical" evidence="5">
    <location>
        <begin position="145"/>
        <end position="168"/>
    </location>
</feature>
<dbReference type="STRING" id="316274.Haur_0878"/>
<dbReference type="EMBL" id="CP000875">
    <property type="protein sequence ID" value="ABX03526.1"/>
    <property type="molecule type" value="Genomic_DNA"/>
</dbReference>
<dbReference type="AlphaFoldDB" id="A9AYE4"/>
<protein>
    <submittedName>
        <fullName evidence="7">Major facilitator superfamily MFS_1</fullName>
    </submittedName>
</protein>